<sequence>MDDVNDDDRKEAIRRLKASLGVILKPEGYRAQDLNWRKTTDDAILVVNVQRSMWGQEAFINLGVFSRRLGDHASPKAFQCHLTARIGQLAPEMDEKLQRITYRSLIQSDAMLTAIDQTMRSRILPLLDVASTYEGQRHVIASINRANNISADGWWVTAHAVHGLS</sequence>
<accession>A0A2V3TY84</accession>
<organism evidence="1 2">
    <name type="scientific">Chelatococcus asaccharovorans</name>
    <dbReference type="NCBI Taxonomy" id="28210"/>
    <lineage>
        <taxon>Bacteria</taxon>
        <taxon>Pseudomonadati</taxon>
        <taxon>Pseudomonadota</taxon>
        <taxon>Alphaproteobacteria</taxon>
        <taxon>Hyphomicrobiales</taxon>
        <taxon>Chelatococcaceae</taxon>
        <taxon>Chelatococcus</taxon>
    </lineage>
</organism>
<evidence type="ECO:0000313" key="2">
    <source>
        <dbReference type="Proteomes" id="UP000248021"/>
    </source>
</evidence>
<comment type="caution">
    <text evidence="1">The sequence shown here is derived from an EMBL/GenBank/DDBJ whole genome shotgun (WGS) entry which is preliminary data.</text>
</comment>
<gene>
    <name evidence="1" type="ORF">C7450_111273</name>
</gene>
<proteinExistence type="predicted"/>
<keyword evidence="2" id="KW-1185">Reference proteome</keyword>
<dbReference type="Proteomes" id="UP000248021">
    <property type="component" value="Unassembled WGS sequence"/>
</dbReference>
<dbReference type="RefSeq" id="WP_170147423.1">
    <property type="nucleotide sequence ID" value="NZ_JAHBRY010000001.1"/>
</dbReference>
<dbReference type="EMBL" id="QJJK01000011">
    <property type="protein sequence ID" value="PXW54740.1"/>
    <property type="molecule type" value="Genomic_DNA"/>
</dbReference>
<name>A0A2V3TY84_9HYPH</name>
<evidence type="ECO:0000313" key="1">
    <source>
        <dbReference type="EMBL" id="PXW54740.1"/>
    </source>
</evidence>
<protein>
    <submittedName>
        <fullName evidence="1">Uncharacterized protein DUF4304</fullName>
    </submittedName>
</protein>
<dbReference type="AlphaFoldDB" id="A0A2V3TY84"/>
<dbReference type="InterPro" id="IPR025412">
    <property type="entry name" value="DUF4304"/>
</dbReference>
<dbReference type="Pfam" id="PF14137">
    <property type="entry name" value="DUF4304"/>
    <property type="match status" value="1"/>
</dbReference>
<reference evidence="1 2" key="1">
    <citation type="submission" date="2018-05" db="EMBL/GenBank/DDBJ databases">
        <title>Genomic Encyclopedia of Type Strains, Phase IV (KMG-IV): sequencing the most valuable type-strain genomes for metagenomic binning, comparative biology and taxonomic classification.</title>
        <authorList>
            <person name="Goeker M."/>
        </authorList>
    </citation>
    <scope>NUCLEOTIDE SEQUENCE [LARGE SCALE GENOMIC DNA]</scope>
    <source>
        <strain evidence="1 2">DSM 6462</strain>
    </source>
</reference>